<evidence type="ECO:0000313" key="3">
    <source>
        <dbReference type="Proteomes" id="UP000178953"/>
    </source>
</evidence>
<dbReference type="InterPro" id="IPR008030">
    <property type="entry name" value="NmrA-like"/>
</dbReference>
<dbReference type="OrthoDB" id="285016at2"/>
<dbReference type="EMBL" id="MCHX01000008">
    <property type="protein sequence ID" value="OFJ54889.1"/>
    <property type="molecule type" value="Genomic_DNA"/>
</dbReference>
<reference evidence="2 3" key="1">
    <citation type="submission" date="2016-09" db="EMBL/GenBank/DDBJ databases">
        <title>genome sequence of Mycobacterium sp. 739 SCH.</title>
        <authorList>
            <person name="Greninger A.L."/>
            <person name="Qin X."/>
            <person name="Jerome K."/>
            <person name="Vora S."/>
            <person name="Quinn K."/>
        </authorList>
    </citation>
    <scope>NUCLEOTIDE SEQUENCE [LARGE SCALE GENOMIC DNA]</scope>
    <source>
        <strain evidence="2 3">SCH</strain>
    </source>
</reference>
<feature type="domain" description="NmrA-like" evidence="1">
    <location>
        <begin position="4"/>
        <end position="251"/>
    </location>
</feature>
<name>A0A1E8QA52_9MYCO</name>
<dbReference type="Pfam" id="PF05368">
    <property type="entry name" value="NmrA"/>
    <property type="match status" value="1"/>
</dbReference>
<proteinExistence type="predicted"/>
<dbReference type="InterPro" id="IPR036291">
    <property type="entry name" value="NAD(P)-bd_dom_sf"/>
</dbReference>
<accession>A0A1E8QA52</accession>
<dbReference type="RefSeq" id="WP_070351971.1">
    <property type="nucleotide sequence ID" value="NZ_CP043474.1"/>
</dbReference>
<organism evidence="2 3">
    <name type="scientific">Mycolicibacterium grossiae</name>
    <dbReference type="NCBI Taxonomy" id="1552759"/>
    <lineage>
        <taxon>Bacteria</taxon>
        <taxon>Bacillati</taxon>
        <taxon>Actinomycetota</taxon>
        <taxon>Actinomycetes</taxon>
        <taxon>Mycobacteriales</taxon>
        <taxon>Mycobacteriaceae</taxon>
        <taxon>Mycolicibacterium</taxon>
    </lineage>
</organism>
<dbReference type="PANTHER" id="PTHR43162:SF1">
    <property type="entry name" value="PRESTALK A DIFFERENTIATION PROTEIN A"/>
    <property type="match status" value="1"/>
</dbReference>
<dbReference type="SUPFAM" id="SSF51735">
    <property type="entry name" value="NAD(P)-binding Rossmann-fold domains"/>
    <property type="match status" value="1"/>
</dbReference>
<comment type="caution">
    <text evidence="2">The sequence shown here is derived from an EMBL/GenBank/DDBJ whole genome shotgun (WGS) entry which is preliminary data.</text>
</comment>
<protein>
    <submittedName>
        <fullName evidence="2">NmrA family transcriptional regulator</fullName>
    </submittedName>
</protein>
<evidence type="ECO:0000259" key="1">
    <source>
        <dbReference type="Pfam" id="PF05368"/>
    </source>
</evidence>
<gene>
    <name evidence="2" type="ORF">BEL07_04845</name>
</gene>
<dbReference type="PANTHER" id="PTHR43162">
    <property type="match status" value="1"/>
</dbReference>
<dbReference type="Gene3D" id="3.40.50.720">
    <property type="entry name" value="NAD(P)-binding Rossmann-like Domain"/>
    <property type="match status" value="1"/>
</dbReference>
<dbReference type="AlphaFoldDB" id="A0A1E8QA52"/>
<sequence length="306" mass="33598">MTSKELFLVTGATGKTGSHVVRMLRELGLPVRAMVHRADARSETLAELGADVVQGDLLDLDRVSAAMKGVRAAYFCYPIDPGGLLDATTIFAQAASDERIDAVVNMSQISARREAGSHAARHHWLGERLLDRFPFVTTHLRPTFFAEWLIWQWSRDSTGGVLRLPFADGRHAPISAVDQARVITSILRDPVPHDRAIYRLVGPVEKDHHQIAREIGDALGEPVRYESVGIDAFAEALRAQGNGEFLIQHLTNVAQDYRDGVFAGADDTVEVLSGAPAATVRAFVEANRQAFAGEGQERAWRTVLDR</sequence>
<dbReference type="Gene3D" id="3.90.25.10">
    <property type="entry name" value="UDP-galactose 4-epimerase, domain 1"/>
    <property type="match status" value="1"/>
</dbReference>
<dbReference type="Proteomes" id="UP000178953">
    <property type="component" value="Unassembled WGS sequence"/>
</dbReference>
<evidence type="ECO:0000313" key="2">
    <source>
        <dbReference type="EMBL" id="OFJ54889.1"/>
    </source>
</evidence>
<keyword evidence="3" id="KW-1185">Reference proteome</keyword>
<dbReference type="InterPro" id="IPR051604">
    <property type="entry name" value="Ergot_Alk_Oxidoreductase"/>
</dbReference>